<evidence type="ECO:0000313" key="1">
    <source>
        <dbReference type="EMBL" id="KOA83683.1"/>
    </source>
</evidence>
<evidence type="ECO:0000313" key="2">
    <source>
        <dbReference type="Proteomes" id="UP000037540"/>
    </source>
</evidence>
<dbReference type="InterPro" id="IPR009003">
    <property type="entry name" value="Peptidase_S1_PA"/>
</dbReference>
<dbReference type="InterPro" id="IPR043504">
    <property type="entry name" value="Peptidase_S1_PA_chymotrypsin"/>
</dbReference>
<dbReference type="Proteomes" id="UP000037540">
    <property type="component" value="Unassembled WGS sequence"/>
</dbReference>
<proteinExistence type="predicted"/>
<reference evidence="1 2" key="1">
    <citation type="submission" date="2015-07" db="EMBL/GenBank/DDBJ databases">
        <title>Draft genome sequences of 17 French Clostridium botulinum group III.</title>
        <authorList>
            <person name="Woudstra C."/>
            <person name="Le Marechal C."/>
            <person name="Souillard R."/>
            <person name="Bayon-Auboyer M.-H."/>
            <person name="Dessouter D."/>
            <person name="Fach P."/>
        </authorList>
    </citation>
    <scope>NUCLEOTIDE SEQUENCE [LARGE SCALE GENOMIC DNA]</scope>
    <source>
        <strain evidence="1 2">12LNRI-CD</strain>
    </source>
</reference>
<protein>
    <recommendedName>
        <fullName evidence="3">Serine protease</fullName>
    </recommendedName>
</protein>
<dbReference type="EMBL" id="LGVR01000080">
    <property type="protein sequence ID" value="KOA83683.1"/>
    <property type="molecule type" value="Genomic_DNA"/>
</dbReference>
<comment type="caution">
    <text evidence="1">The sequence shown here is derived from an EMBL/GenBank/DDBJ whole genome shotgun (WGS) entry which is preliminary data.</text>
</comment>
<evidence type="ECO:0008006" key="3">
    <source>
        <dbReference type="Google" id="ProtNLM"/>
    </source>
</evidence>
<dbReference type="SUPFAM" id="SSF50494">
    <property type="entry name" value="Trypsin-like serine proteases"/>
    <property type="match status" value="1"/>
</dbReference>
<name>A0A9Q1ZCB6_CLOBO</name>
<organism evidence="1 2">
    <name type="scientific">Clostridium botulinum</name>
    <dbReference type="NCBI Taxonomy" id="1491"/>
    <lineage>
        <taxon>Bacteria</taxon>
        <taxon>Bacillati</taxon>
        <taxon>Bacillota</taxon>
        <taxon>Clostridia</taxon>
        <taxon>Eubacteriales</taxon>
        <taxon>Clostridiaceae</taxon>
        <taxon>Clostridium</taxon>
    </lineage>
</organism>
<dbReference type="RefSeq" id="WP_013725252.1">
    <property type="nucleotide sequence ID" value="NZ_LHYU01000082.1"/>
</dbReference>
<sequence>MYDIYELIKRASNEVIIMEANIYNSYVLDEFILYICRNEYKFFLSKLNVIGIGLGYKITRQITTCKKCITVFVSEKVPENELQSDDLIPLVYNGVITDVVESGVIKNCSLTQRVRPAIPGYSISAAELNASGTLTCLVTDGKEKYILACNHTIAGENRFPIGEPIVQPGISDKGRVPKDVIAMLSKYIPIQFEGYIFTPENYVDCAIGKVVKRDIVSSNIAIIGELKGVKNVNIGDVVKKIGTTTECTENKILGVGITIKIKMDTGIALFKNQIATGLMTKPGDSGSIVVDKNNYAVGVVIAEGIKNTLITPMRSVLKSLNVEIVL</sequence>
<gene>
    <name evidence="1" type="ORF">ADU74_11930</name>
</gene>
<accession>A0A9Q1ZCB6</accession>
<dbReference type="AlphaFoldDB" id="A0A9Q1ZCB6"/>
<dbReference type="Gene3D" id="2.40.10.10">
    <property type="entry name" value="Trypsin-like serine proteases"/>
    <property type="match status" value="1"/>
</dbReference>